<feature type="compositionally biased region" description="Polar residues" evidence="1">
    <location>
        <begin position="168"/>
        <end position="182"/>
    </location>
</feature>
<dbReference type="SUPFAM" id="SSF56219">
    <property type="entry name" value="DNase I-like"/>
    <property type="match status" value="1"/>
</dbReference>
<proteinExistence type="predicted"/>
<comment type="caution">
    <text evidence="3">The sequence shown here is derived from an EMBL/GenBank/DDBJ whole genome shotgun (WGS) entry which is preliminary data.</text>
</comment>
<feature type="region of interest" description="Disordered" evidence="1">
    <location>
        <begin position="1"/>
        <end position="32"/>
    </location>
</feature>
<sequence>MGTNLGRRSRASPRTLGTLSTPRQWSHPSSVDTQKLAGIPTMTRDIVMLARHGHDAQSKSGQLLSWAFRSSNLTVGEPFFGNSSGGRTYCCQCAAIKGSRQAWCTPTEVKGQDNLADGRSIAVMINNGPSGSTESDSEMPDNVDVDNESLGSLRAALEQESEGHSEDASQTLGNDDSISSSGVRQNAQAKYGIAQGESSDEEKARARGLLTSKLEFYNLEEGPIKLGDEEIQLSACPWERYLVGYFGGRFPGKLALNQIVASWKVCPSIQFHGSGWIIFQFSSRDDQEKVLENGPYMIYGSPLLLKQMDKYFSFGKEVISTFPVWVQLRSVPLTLWNPMIFGKICSRLGRPIHMDKLTTQKERVTYARCLVKVDMAKDLVHSVQLHTPEGDEHEKKIFYENLPNSADRSGGTSGATAVQVAETIVQGPKKATVQLTRVGGKSGALSTKEWVMKMAIHPKDNTISHPQSDNPGIEANSNIVPSKNLAGTSESPETEEDTTTPIYHCPVDIGLNVITDPSPGSTVSESLKKGHVSVPRRQGNAALPKAPNKASSSSIIPLAKAGARGKKKDKVNQGKGGKSTSFVDFYAEIGDDSPIPINDHLLSEHQRPEHASEIGRGIVRTKFVGWRVANNFSRYPNGRILILWKEELVQLDIIETTDQNSWILLGDFNNVLNNDERINGMPVTMYETREFKDCCYDLGLSDLRSSGMFHTWSNNKTWCKLDRAMVNTVWTQKGLSGQAHFDIPGIHSDHSPCTVSVLGENDRGATPLKFSICGQGTKSSRILVPELISRALKLAEAKASYCSKLAKAKYLKNYDRGSKFFHDLIKSRQTKSIISSITLDNGSRSNSSNQISEAFVQFYTSLLGTKKVCTSLNTEIVSRGRRLDSSQADNLTCPMTEEEIKKALFSIGEDKALGPDGFTSCFFKKAWTIVGGDFTAAVKEFFSLGQILRQINHSALALIPKFKDADKVEDFRPIACCNVIYKVILKIIALRFAPALISVVDPVQAAYVQNRKMVENIFLL</sequence>
<evidence type="ECO:0000256" key="1">
    <source>
        <dbReference type="SAM" id="MobiDB-lite"/>
    </source>
</evidence>
<gene>
    <name evidence="3" type="ORF">Acr_27g0003000</name>
</gene>
<evidence type="ECO:0000313" key="3">
    <source>
        <dbReference type="EMBL" id="GFZ18561.1"/>
    </source>
</evidence>
<feature type="region of interest" description="Disordered" evidence="1">
    <location>
        <begin position="518"/>
        <end position="553"/>
    </location>
</feature>
<evidence type="ECO:0000259" key="2">
    <source>
        <dbReference type="Pfam" id="PF14111"/>
    </source>
</evidence>
<keyword evidence="4" id="KW-1185">Reference proteome</keyword>
<dbReference type="AlphaFoldDB" id="A0A7J0H6A8"/>
<reference evidence="3 4" key="1">
    <citation type="submission" date="2019-07" db="EMBL/GenBank/DDBJ databases">
        <title>De Novo Assembly of kiwifruit Actinidia rufa.</title>
        <authorList>
            <person name="Sugita-Konishi S."/>
            <person name="Sato K."/>
            <person name="Mori E."/>
            <person name="Abe Y."/>
            <person name="Kisaki G."/>
            <person name="Hamano K."/>
            <person name="Suezawa K."/>
            <person name="Otani M."/>
            <person name="Fukuda T."/>
            <person name="Manabe T."/>
            <person name="Gomi K."/>
            <person name="Tabuchi M."/>
            <person name="Akimitsu K."/>
            <person name="Kataoka I."/>
        </authorList>
    </citation>
    <scope>NUCLEOTIDE SEQUENCE [LARGE SCALE GENOMIC DNA]</scope>
    <source>
        <strain evidence="4">cv. Fuchu</strain>
    </source>
</reference>
<dbReference type="PANTHER" id="PTHR31286">
    <property type="entry name" value="GLYCINE-RICH CELL WALL STRUCTURAL PROTEIN 1.8-LIKE"/>
    <property type="match status" value="1"/>
</dbReference>
<dbReference type="Proteomes" id="UP000585474">
    <property type="component" value="Unassembled WGS sequence"/>
</dbReference>
<dbReference type="InterPro" id="IPR040256">
    <property type="entry name" value="At4g02000-like"/>
</dbReference>
<dbReference type="OrthoDB" id="412006at2759"/>
<dbReference type="GO" id="GO:0016853">
    <property type="term" value="F:isomerase activity"/>
    <property type="evidence" value="ECO:0007669"/>
    <property type="project" value="UniProtKB-KW"/>
</dbReference>
<accession>A0A7J0H6A8</accession>
<feature type="domain" description="DUF4283" evidence="2">
    <location>
        <begin position="238"/>
        <end position="314"/>
    </location>
</feature>
<organism evidence="3 4">
    <name type="scientific">Actinidia rufa</name>
    <dbReference type="NCBI Taxonomy" id="165716"/>
    <lineage>
        <taxon>Eukaryota</taxon>
        <taxon>Viridiplantae</taxon>
        <taxon>Streptophyta</taxon>
        <taxon>Embryophyta</taxon>
        <taxon>Tracheophyta</taxon>
        <taxon>Spermatophyta</taxon>
        <taxon>Magnoliopsida</taxon>
        <taxon>eudicotyledons</taxon>
        <taxon>Gunneridae</taxon>
        <taxon>Pentapetalae</taxon>
        <taxon>asterids</taxon>
        <taxon>Ericales</taxon>
        <taxon>Actinidiaceae</taxon>
        <taxon>Actinidia</taxon>
    </lineage>
</organism>
<dbReference type="InterPro" id="IPR025558">
    <property type="entry name" value="DUF4283"/>
</dbReference>
<dbReference type="PANTHER" id="PTHR31286:SF168">
    <property type="entry name" value="DUF4283 DOMAIN-CONTAINING PROTEIN"/>
    <property type="match status" value="1"/>
</dbReference>
<dbReference type="Pfam" id="PF14111">
    <property type="entry name" value="DUF4283"/>
    <property type="match status" value="1"/>
</dbReference>
<dbReference type="EMBL" id="BJWL01000027">
    <property type="protein sequence ID" value="GFZ18561.1"/>
    <property type="molecule type" value="Genomic_DNA"/>
</dbReference>
<feature type="compositionally biased region" description="Acidic residues" evidence="1">
    <location>
        <begin position="135"/>
        <end position="147"/>
    </location>
</feature>
<dbReference type="Gene3D" id="3.60.10.10">
    <property type="entry name" value="Endonuclease/exonuclease/phosphatase"/>
    <property type="match status" value="1"/>
</dbReference>
<feature type="region of interest" description="Disordered" evidence="1">
    <location>
        <begin position="123"/>
        <end position="182"/>
    </location>
</feature>
<protein>
    <submittedName>
        <fullName evidence="3">Topoisomerase II-associated protein PAT1</fullName>
    </submittedName>
</protein>
<keyword evidence="3" id="KW-0413">Isomerase</keyword>
<feature type="compositionally biased region" description="Polar residues" evidence="1">
    <location>
        <begin position="15"/>
        <end position="32"/>
    </location>
</feature>
<feature type="region of interest" description="Disordered" evidence="1">
    <location>
        <begin position="460"/>
        <end position="502"/>
    </location>
</feature>
<dbReference type="InterPro" id="IPR036691">
    <property type="entry name" value="Endo/exonu/phosph_ase_sf"/>
</dbReference>
<feature type="compositionally biased region" description="Polar residues" evidence="1">
    <location>
        <begin position="463"/>
        <end position="487"/>
    </location>
</feature>
<evidence type="ECO:0000313" key="4">
    <source>
        <dbReference type="Proteomes" id="UP000585474"/>
    </source>
</evidence>
<name>A0A7J0H6A8_9ERIC</name>